<dbReference type="SUPFAM" id="SSF53474">
    <property type="entry name" value="alpha/beta-Hydrolases"/>
    <property type="match status" value="1"/>
</dbReference>
<dbReference type="PROSITE" id="PS51257">
    <property type="entry name" value="PROKAR_LIPOPROTEIN"/>
    <property type="match status" value="1"/>
</dbReference>
<dbReference type="InterPro" id="IPR029058">
    <property type="entry name" value="AB_hydrolase_fold"/>
</dbReference>
<dbReference type="SUPFAM" id="SSF82171">
    <property type="entry name" value="DPP6 N-terminal domain-like"/>
    <property type="match status" value="1"/>
</dbReference>
<keyword evidence="4" id="KW-0645">Protease</keyword>
<dbReference type="Gene3D" id="3.40.50.1820">
    <property type="entry name" value="alpha/beta hydrolase"/>
    <property type="match status" value="1"/>
</dbReference>
<feature type="domain" description="Peptidase S9 prolyl oligopeptidase catalytic" evidence="3">
    <location>
        <begin position="438"/>
        <end position="651"/>
    </location>
</feature>
<keyword evidence="4" id="KW-0031">Aminopeptidase</keyword>
<sequence length="685" mass="74419">MYRSLGLLVLMAAVGGCATKPPATSTASSMEAAPTGAALAPPLIPREVLFDNPSRSSGQVSPDGRWLAYVAPRDGVLNLYIAPSDAPDQARPVTHDRGRGVRTFGFAYDGKHLLYPQDDGGDENFRIHAVNLLTGEDRVLTPAGSRAMIAKLTPKHPDAALVMVNDRDPQYFDPVRIDLASGRSERVFENSRFGDIMFDDDLAVRFAVQPTPDGGNTVHRRDGDDWQPWITIGADDALTTMPLGLTRDGSTLYMFDSRDRDTAALVSVDLATGDRRVLHEDARADVDDLLVDPRTGVIQAAGVNYLKTEWTVLDPAIADDLAYLSGLGEGEVMIASRTLADDRWVVAQMTAEHGTRYWRYDRARRHAEPWFHTRPALEQYTLAPMHAVEIPSRDGLRLVSYLTLPAESDADRDGIPAEPVPLVLWVHGGPWARDGFGFNSIHQWLANRGYAVLSVNFRSSTGFGKAFLNAGNLQWGRTMHDDLLDAVQWAIDRGITHADKVAIGGGSYGGYATLAGLAFTPDVFACGVDIVGPSNLVTLLESIPPYWGPMRAMFATRMGDPDTGEGRALLAERSPLHQAHRIRKPLLIGQGANDPRVKQAESDQIVQAMQSHGIPVTYVLYPDEGHGFQRPPNRLSFNAVTEAFLGRCLGGRVEPVGDAFDGATITVPHGAGFLPGLPEALAAKK</sequence>
<dbReference type="PANTHER" id="PTHR42776">
    <property type="entry name" value="SERINE PEPTIDASE S9 FAMILY MEMBER"/>
    <property type="match status" value="1"/>
</dbReference>
<dbReference type="GO" id="GO:0006508">
    <property type="term" value="P:proteolysis"/>
    <property type="evidence" value="ECO:0007669"/>
    <property type="project" value="InterPro"/>
</dbReference>
<comment type="caution">
    <text evidence="4">The sequence shown here is derived from an EMBL/GenBank/DDBJ whole genome shotgun (WGS) entry which is preliminary data.</text>
</comment>
<feature type="signal peptide" evidence="2">
    <location>
        <begin position="1"/>
        <end position="18"/>
    </location>
</feature>
<keyword evidence="2" id="KW-0732">Signal</keyword>
<dbReference type="GO" id="GO:0004177">
    <property type="term" value="F:aminopeptidase activity"/>
    <property type="evidence" value="ECO:0007669"/>
    <property type="project" value="UniProtKB-KW"/>
</dbReference>
<keyword evidence="5" id="KW-1185">Reference proteome</keyword>
<protein>
    <submittedName>
        <fullName evidence="4">Dipeptidyl aminopeptidase/acylaminoacyl peptidase</fullName>
    </submittedName>
</protein>
<dbReference type="Gene3D" id="2.120.10.30">
    <property type="entry name" value="TolB, C-terminal domain"/>
    <property type="match status" value="1"/>
</dbReference>
<feature type="chain" id="PRO_5030099230" evidence="2">
    <location>
        <begin position="19"/>
        <end position="685"/>
    </location>
</feature>
<dbReference type="RefSeq" id="WP_123520615.1">
    <property type="nucleotide sequence ID" value="NZ_JBHLWF010000021.1"/>
</dbReference>
<name>A0A4R3L3R5_9GAMM</name>
<evidence type="ECO:0000259" key="3">
    <source>
        <dbReference type="Pfam" id="PF00326"/>
    </source>
</evidence>
<evidence type="ECO:0000313" key="4">
    <source>
        <dbReference type="EMBL" id="TCS94361.1"/>
    </source>
</evidence>
<evidence type="ECO:0000256" key="1">
    <source>
        <dbReference type="ARBA" id="ARBA00022801"/>
    </source>
</evidence>
<dbReference type="Proteomes" id="UP000294599">
    <property type="component" value="Unassembled WGS sequence"/>
</dbReference>
<dbReference type="InterPro" id="IPR001375">
    <property type="entry name" value="Peptidase_S9_cat"/>
</dbReference>
<evidence type="ECO:0000313" key="5">
    <source>
        <dbReference type="Proteomes" id="UP000294599"/>
    </source>
</evidence>
<dbReference type="PANTHER" id="PTHR42776:SF27">
    <property type="entry name" value="DIPEPTIDYL PEPTIDASE FAMILY MEMBER 6"/>
    <property type="match status" value="1"/>
</dbReference>
<dbReference type="GO" id="GO:0004252">
    <property type="term" value="F:serine-type endopeptidase activity"/>
    <property type="evidence" value="ECO:0007669"/>
    <property type="project" value="TreeGrafter"/>
</dbReference>
<evidence type="ECO:0000256" key="2">
    <source>
        <dbReference type="SAM" id="SignalP"/>
    </source>
</evidence>
<organism evidence="4 5">
    <name type="scientific">Pseudofulvimonas gallinarii</name>
    <dbReference type="NCBI Taxonomy" id="634155"/>
    <lineage>
        <taxon>Bacteria</taxon>
        <taxon>Pseudomonadati</taxon>
        <taxon>Pseudomonadota</taxon>
        <taxon>Gammaproteobacteria</taxon>
        <taxon>Lysobacterales</taxon>
        <taxon>Rhodanobacteraceae</taxon>
        <taxon>Pseudofulvimonas</taxon>
    </lineage>
</organism>
<proteinExistence type="predicted"/>
<dbReference type="InterPro" id="IPR011042">
    <property type="entry name" value="6-blade_b-propeller_TolB-like"/>
</dbReference>
<keyword evidence="1" id="KW-0378">Hydrolase</keyword>
<dbReference type="AlphaFoldDB" id="A0A4R3L3R5"/>
<dbReference type="OrthoDB" id="4269629at2"/>
<reference evidence="4 5" key="1">
    <citation type="submission" date="2019-03" db="EMBL/GenBank/DDBJ databases">
        <title>Genomic Encyclopedia of Type Strains, Phase IV (KMG-IV): sequencing the most valuable type-strain genomes for metagenomic binning, comparative biology and taxonomic classification.</title>
        <authorList>
            <person name="Goeker M."/>
        </authorList>
    </citation>
    <scope>NUCLEOTIDE SEQUENCE [LARGE SCALE GENOMIC DNA]</scope>
    <source>
        <strain evidence="4 5">DSM 21944</strain>
    </source>
</reference>
<gene>
    <name evidence="4" type="ORF">EDC25_12331</name>
</gene>
<dbReference type="EMBL" id="SMAF01000023">
    <property type="protein sequence ID" value="TCS94361.1"/>
    <property type="molecule type" value="Genomic_DNA"/>
</dbReference>
<dbReference type="Pfam" id="PF00326">
    <property type="entry name" value="Peptidase_S9"/>
    <property type="match status" value="1"/>
</dbReference>
<accession>A0A4R3L3R5</accession>